<evidence type="ECO:0000313" key="2">
    <source>
        <dbReference type="Proteomes" id="UP000198825"/>
    </source>
</evidence>
<gene>
    <name evidence="1" type="ORF">SAMN04488544_4085</name>
</gene>
<dbReference type="AlphaFoldDB" id="A0A1H2NIA0"/>
<proteinExistence type="predicted"/>
<dbReference type="EMBL" id="LT629799">
    <property type="protein sequence ID" value="SDV05028.1"/>
    <property type="molecule type" value="Genomic_DNA"/>
</dbReference>
<dbReference type="InterPro" id="IPR016155">
    <property type="entry name" value="Mopterin_synth/thiamin_S_b"/>
</dbReference>
<keyword evidence="2" id="KW-1185">Reference proteome</keyword>
<dbReference type="OrthoDB" id="4331766at2"/>
<accession>A0A1H2NIA0</accession>
<name>A0A1H2NIA0_9ACTN</name>
<protein>
    <submittedName>
        <fullName evidence="1">Molybdopterin converting factor, small subunit</fullName>
    </submittedName>
</protein>
<dbReference type="STRING" id="546874.SAMN04488544_4085"/>
<dbReference type="Proteomes" id="UP000198825">
    <property type="component" value="Chromosome I"/>
</dbReference>
<dbReference type="SUPFAM" id="SSF54285">
    <property type="entry name" value="MoaD/ThiS"/>
    <property type="match status" value="1"/>
</dbReference>
<dbReference type="RefSeq" id="WP_091078852.1">
    <property type="nucleotide sequence ID" value="NZ_LT629799.1"/>
</dbReference>
<organism evidence="1 2">
    <name type="scientific">Microlunatus sagamiharensis</name>
    <dbReference type="NCBI Taxonomy" id="546874"/>
    <lineage>
        <taxon>Bacteria</taxon>
        <taxon>Bacillati</taxon>
        <taxon>Actinomycetota</taxon>
        <taxon>Actinomycetes</taxon>
        <taxon>Propionibacteriales</taxon>
        <taxon>Propionibacteriaceae</taxon>
        <taxon>Microlunatus</taxon>
    </lineage>
</organism>
<dbReference type="Gene3D" id="3.10.20.30">
    <property type="match status" value="1"/>
</dbReference>
<sequence>MAEVTLNFWAGARAAAGTPSESVEASTVAQALEVVLDRHADDRFTRVVRASSLLVDGVSVSGDALGRPLEGRCTIEVLPPFAGG</sequence>
<dbReference type="InterPro" id="IPR012675">
    <property type="entry name" value="Beta-grasp_dom_sf"/>
</dbReference>
<reference evidence="2" key="1">
    <citation type="submission" date="2016-10" db="EMBL/GenBank/DDBJ databases">
        <authorList>
            <person name="Varghese N."/>
            <person name="Submissions S."/>
        </authorList>
    </citation>
    <scope>NUCLEOTIDE SEQUENCE [LARGE SCALE GENOMIC DNA]</scope>
    <source>
        <strain evidence="2">DSM 21743</strain>
    </source>
</reference>
<evidence type="ECO:0000313" key="1">
    <source>
        <dbReference type="EMBL" id="SDV05028.1"/>
    </source>
</evidence>